<name>A0A914M217_MELIC</name>
<dbReference type="AlphaFoldDB" id="A0A914M217"/>
<proteinExistence type="predicted"/>
<protein>
    <submittedName>
        <fullName evidence="2">Uncharacterized protein</fullName>
    </submittedName>
</protein>
<reference evidence="2" key="1">
    <citation type="submission" date="2022-11" db="UniProtKB">
        <authorList>
            <consortium name="WormBaseParasite"/>
        </authorList>
    </citation>
    <scope>IDENTIFICATION</scope>
</reference>
<dbReference type="InterPro" id="IPR043136">
    <property type="entry name" value="B30.2/SPRY_sf"/>
</dbReference>
<dbReference type="WBParaSite" id="Minc3s01182g21473">
    <property type="protein sequence ID" value="Minc3s01182g21473"/>
    <property type="gene ID" value="Minc3s01182g21473"/>
</dbReference>
<sequence>MTIYGTLYYPIYDILDTTLRGCGIRDKYQSDKLPYLFFTQNGKQIGKALLLMKSQNCEKYEPIILLKCCSAETNFGKDLKAKPFIYDVSKHSVADDFHVFEDNDADEMKKKVFRMLAEIAIAKMLAE</sequence>
<keyword evidence="1" id="KW-1185">Reference proteome</keyword>
<organism evidence="1 2">
    <name type="scientific">Meloidogyne incognita</name>
    <name type="common">Southern root-knot nematode worm</name>
    <name type="synonym">Oxyuris incognita</name>
    <dbReference type="NCBI Taxonomy" id="6306"/>
    <lineage>
        <taxon>Eukaryota</taxon>
        <taxon>Metazoa</taxon>
        <taxon>Ecdysozoa</taxon>
        <taxon>Nematoda</taxon>
        <taxon>Chromadorea</taxon>
        <taxon>Rhabditida</taxon>
        <taxon>Tylenchina</taxon>
        <taxon>Tylenchomorpha</taxon>
        <taxon>Tylenchoidea</taxon>
        <taxon>Meloidogynidae</taxon>
        <taxon>Meloidogyninae</taxon>
        <taxon>Meloidogyne</taxon>
        <taxon>Meloidogyne incognita group</taxon>
    </lineage>
</organism>
<evidence type="ECO:0000313" key="2">
    <source>
        <dbReference type="WBParaSite" id="Minc3s01182g21473"/>
    </source>
</evidence>
<evidence type="ECO:0000313" key="1">
    <source>
        <dbReference type="Proteomes" id="UP000887563"/>
    </source>
</evidence>
<dbReference type="Gene3D" id="2.60.120.920">
    <property type="match status" value="1"/>
</dbReference>
<accession>A0A914M217</accession>
<dbReference type="Proteomes" id="UP000887563">
    <property type="component" value="Unplaced"/>
</dbReference>